<accession>A0A0D0A1K9</accession>
<dbReference type="Proteomes" id="UP000054485">
    <property type="component" value="Unassembled WGS sequence"/>
</dbReference>
<reference evidence="2" key="2">
    <citation type="submission" date="2015-01" db="EMBL/GenBank/DDBJ databases">
        <title>Evolutionary Origins and Diversification of the Mycorrhizal Mutualists.</title>
        <authorList>
            <consortium name="DOE Joint Genome Institute"/>
            <consortium name="Mycorrhizal Genomics Consortium"/>
            <person name="Kohler A."/>
            <person name="Kuo A."/>
            <person name="Nagy L.G."/>
            <person name="Floudas D."/>
            <person name="Copeland A."/>
            <person name="Barry K.W."/>
            <person name="Cichocki N."/>
            <person name="Veneault-Fourrey C."/>
            <person name="LaButti K."/>
            <person name="Lindquist E.A."/>
            <person name="Lipzen A."/>
            <person name="Lundell T."/>
            <person name="Morin E."/>
            <person name="Murat C."/>
            <person name="Riley R."/>
            <person name="Ohm R."/>
            <person name="Sun H."/>
            <person name="Tunlid A."/>
            <person name="Henrissat B."/>
            <person name="Grigoriev I.V."/>
            <person name="Hibbett D.S."/>
            <person name="Martin F."/>
        </authorList>
    </citation>
    <scope>NUCLEOTIDE SEQUENCE [LARGE SCALE GENOMIC DNA]</scope>
    <source>
        <strain evidence="2">UH-Slu-Lm8-n1</strain>
    </source>
</reference>
<dbReference type="AlphaFoldDB" id="A0A0D0A1K9"/>
<dbReference type="InParanoid" id="A0A0D0A1K9"/>
<organism evidence="1 2">
    <name type="scientific">Suillus luteus UH-Slu-Lm8-n1</name>
    <dbReference type="NCBI Taxonomy" id="930992"/>
    <lineage>
        <taxon>Eukaryota</taxon>
        <taxon>Fungi</taxon>
        <taxon>Dikarya</taxon>
        <taxon>Basidiomycota</taxon>
        <taxon>Agaricomycotina</taxon>
        <taxon>Agaricomycetes</taxon>
        <taxon>Agaricomycetidae</taxon>
        <taxon>Boletales</taxon>
        <taxon>Suillineae</taxon>
        <taxon>Suillaceae</taxon>
        <taxon>Suillus</taxon>
    </lineage>
</organism>
<feature type="non-terminal residue" evidence="1">
    <location>
        <position position="82"/>
    </location>
</feature>
<dbReference type="STRING" id="930992.A0A0D0A1K9"/>
<keyword evidence="2" id="KW-1185">Reference proteome</keyword>
<reference evidence="1 2" key="1">
    <citation type="submission" date="2014-04" db="EMBL/GenBank/DDBJ databases">
        <authorList>
            <consortium name="DOE Joint Genome Institute"/>
            <person name="Kuo A."/>
            <person name="Ruytinx J."/>
            <person name="Rineau F."/>
            <person name="Colpaert J."/>
            <person name="Kohler A."/>
            <person name="Nagy L.G."/>
            <person name="Floudas D."/>
            <person name="Copeland A."/>
            <person name="Barry K.W."/>
            <person name="Cichocki N."/>
            <person name="Veneault-Fourrey C."/>
            <person name="LaButti K."/>
            <person name="Lindquist E.A."/>
            <person name="Lipzen A."/>
            <person name="Lundell T."/>
            <person name="Morin E."/>
            <person name="Murat C."/>
            <person name="Sun H."/>
            <person name="Tunlid A."/>
            <person name="Henrissat B."/>
            <person name="Grigoriev I.V."/>
            <person name="Hibbett D.S."/>
            <person name="Martin F."/>
            <person name="Nordberg H.P."/>
            <person name="Cantor M.N."/>
            <person name="Hua S.X."/>
        </authorList>
    </citation>
    <scope>NUCLEOTIDE SEQUENCE [LARGE SCALE GENOMIC DNA]</scope>
    <source>
        <strain evidence="1 2">UH-Slu-Lm8-n1</strain>
    </source>
</reference>
<evidence type="ECO:0000313" key="1">
    <source>
        <dbReference type="EMBL" id="KIK31994.1"/>
    </source>
</evidence>
<feature type="non-terminal residue" evidence="1">
    <location>
        <position position="1"/>
    </location>
</feature>
<protein>
    <submittedName>
        <fullName evidence="1">Uncharacterized protein</fullName>
    </submittedName>
</protein>
<proteinExistence type="predicted"/>
<dbReference type="Pfam" id="PF18759">
    <property type="entry name" value="Plavaka"/>
    <property type="match status" value="1"/>
</dbReference>
<sequence length="82" mass="9256">KVTHFGDGHFHRIIYGLGPYIADFEEQVLECIVKCWCTQCLASRLNLNEDALDRCCEHVDALVEEGTLLGIWDDYGIVGDLV</sequence>
<name>A0A0D0A1K9_9AGAM</name>
<dbReference type="OrthoDB" id="3199698at2759"/>
<dbReference type="HOGENOM" id="CLU_2386979_0_0_1"/>
<dbReference type="EMBL" id="KN836478">
    <property type="protein sequence ID" value="KIK31994.1"/>
    <property type="molecule type" value="Genomic_DNA"/>
</dbReference>
<dbReference type="InterPro" id="IPR041078">
    <property type="entry name" value="Plavaka"/>
</dbReference>
<evidence type="ECO:0000313" key="2">
    <source>
        <dbReference type="Proteomes" id="UP000054485"/>
    </source>
</evidence>
<gene>
    <name evidence="1" type="ORF">CY34DRAFT_51728</name>
</gene>